<comment type="caution">
    <text evidence="1">The sequence shown here is derived from an EMBL/GenBank/DDBJ whole genome shotgun (WGS) entry which is preliminary data.</text>
</comment>
<evidence type="ECO:0000313" key="2">
    <source>
        <dbReference type="Proteomes" id="UP001163324"/>
    </source>
</evidence>
<accession>A0ACC0V1N8</accession>
<evidence type="ECO:0000313" key="1">
    <source>
        <dbReference type="EMBL" id="KAI9899824.1"/>
    </source>
</evidence>
<gene>
    <name evidence="1" type="ORF">N3K66_006285</name>
</gene>
<dbReference type="Proteomes" id="UP001163324">
    <property type="component" value="Chromosome 5"/>
</dbReference>
<protein>
    <submittedName>
        <fullName evidence="1">Uncharacterized protein</fullName>
    </submittedName>
</protein>
<organism evidence="1 2">
    <name type="scientific">Trichothecium roseum</name>
    <dbReference type="NCBI Taxonomy" id="47278"/>
    <lineage>
        <taxon>Eukaryota</taxon>
        <taxon>Fungi</taxon>
        <taxon>Dikarya</taxon>
        <taxon>Ascomycota</taxon>
        <taxon>Pezizomycotina</taxon>
        <taxon>Sordariomycetes</taxon>
        <taxon>Hypocreomycetidae</taxon>
        <taxon>Hypocreales</taxon>
        <taxon>Hypocreales incertae sedis</taxon>
        <taxon>Trichothecium</taxon>
    </lineage>
</organism>
<dbReference type="EMBL" id="CM047944">
    <property type="protein sequence ID" value="KAI9899824.1"/>
    <property type="molecule type" value="Genomic_DNA"/>
</dbReference>
<name>A0ACC0V1N8_9HYPO</name>
<keyword evidence="2" id="KW-1185">Reference proteome</keyword>
<sequence>MAFSENGMAPDVAYSMIRNHLSADAIPSRNLGSFVTTQLEEKAEKLMIESLSKNIINHESYPATQDIQNRCVEIIAGLFNAPIQGSSNSAVGTSTVGSSEAILLATLAMKKHWVQKHKREGKDYSNPNMIMSSAVQVCWKKAALYFDIEERYAYCSEDRYIIDPVEAVSLVDENTIGICAILGTTYTGEYEDVEAINNLLVEQNIDVPIHVDAASGGFVTPFLSPDLRWDFRLERVASINVSGHKYGLVYAGTGWAIWRSAEYLPQELIFSHHYLGTEQNSLTLNFSRGSSHIISQYYRLICLGRNGYRQVMLNLASTAGYLASQLEVMGCFVVMSKRIGNGLPLVTFRLDPNQSFTFDEFKFVQELQRQGGWVVPAYTMAPRGENVKIIRVVVREDLSRPLCDILVSDMRLVLQRFS</sequence>
<reference evidence="1" key="1">
    <citation type="submission" date="2022-10" db="EMBL/GenBank/DDBJ databases">
        <title>Complete Genome of Trichothecium roseum strain YXFP-22015, a Plant Pathogen Isolated from Citrus.</title>
        <authorList>
            <person name="Wang Y."/>
            <person name="Zhu L."/>
        </authorList>
    </citation>
    <scope>NUCLEOTIDE SEQUENCE</scope>
    <source>
        <strain evidence="1">YXFP-22015</strain>
    </source>
</reference>
<proteinExistence type="predicted"/>